<dbReference type="PROSITE" id="PS00211">
    <property type="entry name" value="ABC_TRANSPORTER_1"/>
    <property type="match status" value="1"/>
</dbReference>
<evidence type="ECO:0000256" key="2">
    <source>
        <dbReference type="ARBA" id="ARBA00022840"/>
    </source>
</evidence>
<keyword evidence="5" id="KW-1185">Reference proteome</keyword>
<dbReference type="Proteomes" id="UP001363460">
    <property type="component" value="Chromosome"/>
</dbReference>
<evidence type="ECO:0000313" key="4">
    <source>
        <dbReference type="EMBL" id="WWT53425.1"/>
    </source>
</evidence>
<organism evidence="4 5">
    <name type="scientific">Brevundimonas olei</name>
    <dbReference type="NCBI Taxonomy" id="657642"/>
    <lineage>
        <taxon>Bacteria</taxon>
        <taxon>Pseudomonadati</taxon>
        <taxon>Pseudomonadota</taxon>
        <taxon>Alphaproteobacteria</taxon>
        <taxon>Caulobacterales</taxon>
        <taxon>Caulobacteraceae</taxon>
        <taxon>Brevundimonas</taxon>
    </lineage>
</organism>
<keyword evidence="2 4" id="KW-0067">ATP-binding</keyword>
<dbReference type="PANTHER" id="PTHR43038:SF3">
    <property type="entry name" value="ABC TRANSPORTER G FAMILY MEMBER 20 ISOFORM X1"/>
    <property type="match status" value="1"/>
</dbReference>
<evidence type="ECO:0000259" key="3">
    <source>
        <dbReference type="PROSITE" id="PS50893"/>
    </source>
</evidence>
<evidence type="ECO:0000313" key="5">
    <source>
        <dbReference type="Proteomes" id="UP001363460"/>
    </source>
</evidence>
<dbReference type="Gene3D" id="3.40.50.300">
    <property type="entry name" value="P-loop containing nucleotide triphosphate hydrolases"/>
    <property type="match status" value="1"/>
</dbReference>
<proteinExistence type="predicted"/>
<feature type="domain" description="ABC transporter" evidence="3">
    <location>
        <begin position="5"/>
        <end position="232"/>
    </location>
</feature>
<dbReference type="InterPro" id="IPR017871">
    <property type="entry name" value="ABC_transporter-like_CS"/>
</dbReference>
<keyword evidence="1" id="KW-0547">Nucleotide-binding</keyword>
<accession>A0ABZ2I723</accession>
<protein>
    <submittedName>
        <fullName evidence="4">ABC transporter ATP-binding protein</fullName>
    </submittedName>
</protein>
<dbReference type="PANTHER" id="PTHR43038">
    <property type="entry name" value="ATP-BINDING CASSETTE, SUB-FAMILY H, MEMBER 1"/>
    <property type="match status" value="1"/>
</dbReference>
<dbReference type="Pfam" id="PF00005">
    <property type="entry name" value="ABC_tran"/>
    <property type="match status" value="1"/>
</dbReference>
<dbReference type="InterPro" id="IPR027417">
    <property type="entry name" value="P-loop_NTPase"/>
</dbReference>
<dbReference type="RefSeq" id="WP_338575133.1">
    <property type="nucleotide sequence ID" value="NZ_CP146369.1"/>
</dbReference>
<dbReference type="GO" id="GO:0005524">
    <property type="term" value="F:ATP binding"/>
    <property type="evidence" value="ECO:0007669"/>
    <property type="project" value="UniProtKB-KW"/>
</dbReference>
<name>A0ABZ2I723_9CAUL</name>
<dbReference type="CDD" id="cd03230">
    <property type="entry name" value="ABC_DR_subfamily_A"/>
    <property type="match status" value="1"/>
</dbReference>
<dbReference type="SMART" id="SM00382">
    <property type="entry name" value="AAA"/>
    <property type="match status" value="1"/>
</dbReference>
<sequence>MSRVIDVRGLNKSFGDKRVVRDVSIAVDEGRITGFLGPNGSGKTTTLRLLCGLLTPDSGEGEVLGLNFRTESSRIKRQTGYMTQRFSLYDDMTINENLVFVARVYGLDDRADRVDRALKRLGLAERRDQLAGALSGGWKQRLALAAATLHEPKLLLLDEPTAGVDPKARREFWDEIHALAAEGLTVLVSTHYMDEAERCHDIGYILHGELIARGTGEEIIDRSNLITFNGEGPDIDHLAHRLATQAGVVSASAFGAAVHVSGVDRAALEQALAPYRQAPYRWTEVKPSLEDVFIQLMSRETESVQEGHDA</sequence>
<dbReference type="EMBL" id="CP146369">
    <property type="protein sequence ID" value="WWT53425.1"/>
    <property type="molecule type" value="Genomic_DNA"/>
</dbReference>
<gene>
    <name evidence="4" type="ORF">V8J38_09090</name>
</gene>
<dbReference type="PROSITE" id="PS50893">
    <property type="entry name" value="ABC_TRANSPORTER_2"/>
    <property type="match status" value="1"/>
</dbReference>
<dbReference type="InterPro" id="IPR003439">
    <property type="entry name" value="ABC_transporter-like_ATP-bd"/>
</dbReference>
<evidence type="ECO:0000256" key="1">
    <source>
        <dbReference type="ARBA" id="ARBA00022741"/>
    </source>
</evidence>
<dbReference type="InterPro" id="IPR003593">
    <property type="entry name" value="AAA+_ATPase"/>
</dbReference>
<reference evidence="4 5" key="1">
    <citation type="submission" date="2024-02" db="EMBL/GenBank/DDBJ databases">
        <title>Distribution and functional of Brevundimonas-related endobacteria within Verticillium dahliae.</title>
        <authorList>
            <person name="Zeng H."/>
        </authorList>
    </citation>
    <scope>NUCLEOTIDE SEQUENCE [LARGE SCALE GENOMIC DNA]</scope>
    <source>
        <strain evidence="4 5">TRM 44200</strain>
    </source>
</reference>
<dbReference type="SUPFAM" id="SSF52540">
    <property type="entry name" value="P-loop containing nucleoside triphosphate hydrolases"/>
    <property type="match status" value="1"/>
</dbReference>